<dbReference type="EMBL" id="LGRX02008653">
    <property type="protein sequence ID" value="KAK3273095.1"/>
    <property type="molecule type" value="Genomic_DNA"/>
</dbReference>
<feature type="non-terminal residue" evidence="8">
    <location>
        <position position="659"/>
    </location>
</feature>
<sequence>MTVIESSVFPSCPARSSQRLSRLFAVLVLLSAAVPEAESADCCDAYSVVTDVSKIMGLEIDTYRASASSVGNCSWGEQCIPCVDENGDSMPVNSCQANPSCTEGGLSGICIDCLLGNYCPAGTINKYGMAVTTLCPDGEYCTPEMTGSRWSGGRAYFTYEYDKQLCPAGQICPAGTVAVDDGNSCQEYVVDFIRNMLPDDVPADAPSGYHCAEGTSGFEMLEDDPSRRLQECKEGNYCPTANEQLLCTSGHYCKKRVASPQRCPNDNLEVRSICTNEGNTEPEPTYSWLIAFLFTLLVFMGAFRVSDLLLSKQSAQQAAEFLRAVAEANKRFTFLKQVLQGIDISSLGGAPKGFHICITPTTIVFEGLTLVVGNLTLLDRVSGIFAHSRMVAVMGPSGCGKSSLLNTLCGKAAYGEQSGHITINNVERPISDIKNVTGFVPQDDTVFGDLTVLENLTFTYAPQRGDCWLACLLRELSVAPNGDCWLACLVRELAVAPNSDCWLACLMRELSVAPNGDCWLACLLRELSVAPNGDCWLACLLRELSFAPNGDCWLACLVRELSVAPNGDCWLACLLRELAVAPNGDCWLACLVRELSVAPNGDCWLACLLRELSVAPNGDCWLACLVRELSVCDPTATAGSLCLGGSWLSHPRRLLARLS</sequence>
<protein>
    <recommendedName>
        <fullName evidence="7">ABC transporter domain-containing protein</fullName>
    </recommendedName>
</protein>
<keyword evidence="9" id="KW-1185">Reference proteome</keyword>
<dbReference type="Pfam" id="PF00005">
    <property type="entry name" value="ABC_tran"/>
    <property type="match status" value="1"/>
</dbReference>
<keyword evidence="3" id="KW-0812">Transmembrane</keyword>
<dbReference type="PANTHER" id="PTHR48041">
    <property type="entry name" value="ABC TRANSPORTER G FAMILY MEMBER 28"/>
    <property type="match status" value="1"/>
</dbReference>
<dbReference type="GO" id="GO:0016020">
    <property type="term" value="C:membrane"/>
    <property type="evidence" value="ECO:0007669"/>
    <property type="project" value="UniProtKB-SubCell"/>
</dbReference>
<gene>
    <name evidence="8" type="ORF">CYMTET_18650</name>
</gene>
<reference evidence="8 9" key="1">
    <citation type="journal article" date="2015" name="Genome Biol. Evol.">
        <title>Comparative Genomics of a Bacterivorous Green Alga Reveals Evolutionary Causalities and Consequences of Phago-Mixotrophic Mode of Nutrition.</title>
        <authorList>
            <person name="Burns J.A."/>
            <person name="Paasch A."/>
            <person name="Narechania A."/>
            <person name="Kim E."/>
        </authorList>
    </citation>
    <scope>NUCLEOTIDE SEQUENCE [LARGE SCALE GENOMIC DNA]</scope>
    <source>
        <strain evidence="8 9">PLY_AMNH</strain>
    </source>
</reference>
<dbReference type="GO" id="GO:0005524">
    <property type="term" value="F:ATP binding"/>
    <property type="evidence" value="ECO:0007669"/>
    <property type="project" value="InterPro"/>
</dbReference>
<evidence type="ECO:0000256" key="3">
    <source>
        <dbReference type="ARBA" id="ARBA00022692"/>
    </source>
</evidence>
<proteinExistence type="predicted"/>
<keyword evidence="6" id="KW-0732">Signal</keyword>
<keyword evidence="4" id="KW-1133">Transmembrane helix</keyword>
<accession>A0AAE0L642</accession>
<keyword evidence="5" id="KW-0472">Membrane</keyword>
<dbReference type="InterPro" id="IPR050352">
    <property type="entry name" value="ABCG_transporters"/>
</dbReference>
<evidence type="ECO:0000256" key="1">
    <source>
        <dbReference type="ARBA" id="ARBA00004141"/>
    </source>
</evidence>
<comment type="caution">
    <text evidence="8">The sequence shown here is derived from an EMBL/GenBank/DDBJ whole genome shotgun (WGS) entry which is preliminary data.</text>
</comment>
<keyword evidence="2" id="KW-0813">Transport</keyword>
<dbReference type="SUPFAM" id="SSF52540">
    <property type="entry name" value="P-loop containing nucleoside triphosphate hydrolases"/>
    <property type="match status" value="1"/>
</dbReference>
<dbReference type="InterPro" id="IPR027417">
    <property type="entry name" value="P-loop_NTPase"/>
</dbReference>
<dbReference type="PANTHER" id="PTHR48041:SF91">
    <property type="entry name" value="ABC TRANSPORTER G FAMILY MEMBER 28"/>
    <property type="match status" value="1"/>
</dbReference>
<evidence type="ECO:0000256" key="2">
    <source>
        <dbReference type="ARBA" id="ARBA00022448"/>
    </source>
</evidence>
<dbReference type="AlphaFoldDB" id="A0AAE0L642"/>
<name>A0AAE0L642_9CHLO</name>
<feature type="signal peptide" evidence="6">
    <location>
        <begin position="1"/>
        <end position="39"/>
    </location>
</feature>
<feature type="domain" description="ABC transporter" evidence="7">
    <location>
        <begin position="378"/>
        <end position="464"/>
    </location>
</feature>
<feature type="chain" id="PRO_5041919257" description="ABC transporter domain-containing protein" evidence="6">
    <location>
        <begin position="40"/>
        <end position="659"/>
    </location>
</feature>
<dbReference type="InterPro" id="IPR003439">
    <property type="entry name" value="ABC_transporter-like_ATP-bd"/>
</dbReference>
<evidence type="ECO:0000256" key="6">
    <source>
        <dbReference type="SAM" id="SignalP"/>
    </source>
</evidence>
<evidence type="ECO:0000313" key="9">
    <source>
        <dbReference type="Proteomes" id="UP001190700"/>
    </source>
</evidence>
<comment type="subcellular location">
    <subcellularLocation>
        <location evidence="1">Membrane</location>
        <topology evidence="1">Multi-pass membrane protein</topology>
    </subcellularLocation>
</comment>
<evidence type="ECO:0000256" key="4">
    <source>
        <dbReference type="ARBA" id="ARBA00022989"/>
    </source>
</evidence>
<dbReference type="GO" id="GO:0042626">
    <property type="term" value="F:ATPase-coupled transmembrane transporter activity"/>
    <property type="evidence" value="ECO:0007669"/>
    <property type="project" value="TreeGrafter"/>
</dbReference>
<evidence type="ECO:0000313" key="8">
    <source>
        <dbReference type="EMBL" id="KAK3273095.1"/>
    </source>
</evidence>
<dbReference type="Proteomes" id="UP001190700">
    <property type="component" value="Unassembled WGS sequence"/>
</dbReference>
<evidence type="ECO:0000259" key="7">
    <source>
        <dbReference type="Pfam" id="PF00005"/>
    </source>
</evidence>
<dbReference type="GO" id="GO:0016887">
    <property type="term" value="F:ATP hydrolysis activity"/>
    <property type="evidence" value="ECO:0007669"/>
    <property type="project" value="InterPro"/>
</dbReference>
<organism evidence="8 9">
    <name type="scientific">Cymbomonas tetramitiformis</name>
    <dbReference type="NCBI Taxonomy" id="36881"/>
    <lineage>
        <taxon>Eukaryota</taxon>
        <taxon>Viridiplantae</taxon>
        <taxon>Chlorophyta</taxon>
        <taxon>Pyramimonadophyceae</taxon>
        <taxon>Pyramimonadales</taxon>
        <taxon>Pyramimonadaceae</taxon>
        <taxon>Cymbomonas</taxon>
    </lineage>
</organism>
<dbReference type="Gene3D" id="3.40.50.300">
    <property type="entry name" value="P-loop containing nucleotide triphosphate hydrolases"/>
    <property type="match status" value="1"/>
</dbReference>
<evidence type="ECO:0000256" key="5">
    <source>
        <dbReference type="ARBA" id="ARBA00023136"/>
    </source>
</evidence>